<sequence>MLLWGPLGSFPEYATRASGGDRGVCGLHHRGPFGGVHTRADEQRREAPAIAVGGRGAPPHKPPPRLSLLDLSLVHRTESNPTLAVEFLLRPPAWIRGYRDECRWTLDDVTS</sequence>
<evidence type="ECO:0000313" key="2">
    <source>
        <dbReference type="Proteomes" id="UP001055439"/>
    </source>
</evidence>
<proteinExistence type="predicted"/>
<keyword evidence="2" id="KW-1185">Reference proteome</keyword>
<gene>
    <name evidence="1" type="ORF">MUK42_23094</name>
</gene>
<dbReference type="EMBL" id="CP097503">
    <property type="protein sequence ID" value="URD84264.1"/>
    <property type="molecule type" value="Genomic_DNA"/>
</dbReference>
<dbReference type="Proteomes" id="UP001055439">
    <property type="component" value="Chromosome 10"/>
</dbReference>
<reference evidence="1" key="1">
    <citation type="submission" date="2022-05" db="EMBL/GenBank/DDBJ databases">
        <title>The Musa troglodytarum L. genome provides insights into the mechanism of non-climacteric behaviour and enrichment of carotenoids.</title>
        <authorList>
            <person name="Wang J."/>
        </authorList>
    </citation>
    <scope>NUCLEOTIDE SEQUENCE</scope>
    <source>
        <tissue evidence="1">Leaf</tissue>
    </source>
</reference>
<name>A0A9E7EUN5_9LILI</name>
<organism evidence="1 2">
    <name type="scientific">Musa troglodytarum</name>
    <name type="common">fe'i banana</name>
    <dbReference type="NCBI Taxonomy" id="320322"/>
    <lineage>
        <taxon>Eukaryota</taxon>
        <taxon>Viridiplantae</taxon>
        <taxon>Streptophyta</taxon>
        <taxon>Embryophyta</taxon>
        <taxon>Tracheophyta</taxon>
        <taxon>Spermatophyta</taxon>
        <taxon>Magnoliopsida</taxon>
        <taxon>Liliopsida</taxon>
        <taxon>Zingiberales</taxon>
        <taxon>Musaceae</taxon>
        <taxon>Musa</taxon>
    </lineage>
</organism>
<protein>
    <submittedName>
        <fullName evidence="1">Uncharacterized protein</fullName>
    </submittedName>
</protein>
<evidence type="ECO:0000313" key="1">
    <source>
        <dbReference type="EMBL" id="URD84264.1"/>
    </source>
</evidence>
<dbReference type="AlphaFoldDB" id="A0A9E7EUN5"/>
<accession>A0A9E7EUN5</accession>
<dbReference type="OrthoDB" id="10557547at2759"/>